<dbReference type="InterPro" id="IPR013655">
    <property type="entry name" value="PAS_fold_3"/>
</dbReference>
<evidence type="ECO:0000256" key="1">
    <source>
        <dbReference type="ARBA" id="ARBA00000085"/>
    </source>
</evidence>
<dbReference type="STRING" id="1457154.CAPSK01_000529"/>
<dbReference type="PROSITE" id="PS50109">
    <property type="entry name" value="HIS_KIN"/>
    <property type="match status" value="1"/>
</dbReference>
<dbReference type="GO" id="GO:0006355">
    <property type="term" value="P:regulation of DNA-templated transcription"/>
    <property type="evidence" value="ECO:0007669"/>
    <property type="project" value="InterPro"/>
</dbReference>
<dbReference type="InterPro" id="IPR035965">
    <property type="entry name" value="PAS-like_dom_sf"/>
</dbReference>
<dbReference type="InterPro" id="IPR033414">
    <property type="entry name" value="Sensor_dom"/>
</dbReference>
<evidence type="ECO:0000259" key="9">
    <source>
        <dbReference type="PROSITE" id="PS50109"/>
    </source>
</evidence>
<dbReference type="InterPro" id="IPR003661">
    <property type="entry name" value="HisK_dim/P_dom"/>
</dbReference>
<dbReference type="PROSITE" id="PS50110">
    <property type="entry name" value="RESPONSE_REGULATORY"/>
    <property type="match status" value="1"/>
</dbReference>
<comment type="caution">
    <text evidence="13">The sequence shown here is derived from an EMBL/GenBank/DDBJ whole genome shotgun (WGS) entry which is preliminary data.</text>
</comment>
<dbReference type="SUPFAM" id="SSF55785">
    <property type="entry name" value="PYP-like sensor domain (PAS domain)"/>
    <property type="match status" value="2"/>
</dbReference>
<dbReference type="SMART" id="SM00388">
    <property type="entry name" value="HisKA"/>
    <property type="match status" value="1"/>
</dbReference>
<dbReference type="RefSeq" id="WP_273702930.1">
    <property type="nucleotide sequence ID" value="NZ_JDSS02000007.1"/>
</dbReference>
<dbReference type="SMART" id="SM00086">
    <property type="entry name" value="PAC"/>
    <property type="match status" value="2"/>
</dbReference>
<evidence type="ECO:0000256" key="3">
    <source>
        <dbReference type="ARBA" id="ARBA00022553"/>
    </source>
</evidence>
<dbReference type="SMART" id="SM00387">
    <property type="entry name" value="HATPase_c"/>
    <property type="match status" value="1"/>
</dbReference>
<evidence type="ECO:0000259" key="11">
    <source>
        <dbReference type="PROSITE" id="PS50112"/>
    </source>
</evidence>
<dbReference type="CDD" id="cd17546">
    <property type="entry name" value="REC_hyHK_CKI1_RcsC-like"/>
    <property type="match status" value="1"/>
</dbReference>
<dbReference type="Gene3D" id="3.30.450.20">
    <property type="entry name" value="PAS domain"/>
    <property type="match status" value="2"/>
</dbReference>
<comment type="catalytic activity">
    <reaction evidence="1">
        <text>ATP + protein L-histidine = ADP + protein N-phospho-L-histidine.</text>
        <dbReference type="EC" id="2.7.13.3"/>
    </reaction>
</comment>
<dbReference type="PROSITE" id="PS50113">
    <property type="entry name" value="PAC"/>
    <property type="match status" value="2"/>
</dbReference>
<evidence type="ECO:0000256" key="7">
    <source>
        <dbReference type="SAM" id="MobiDB-lite"/>
    </source>
</evidence>
<dbReference type="Gene3D" id="3.40.50.2300">
    <property type="match status" value="1"/>
</dbReference>
<feature type="domain" description="PAS" evidence="11">
    <location>
        <begin position="256"/>
        <end position="331"/>
    </location>
</feature>
<dbReference type="AlphaFoldDB" id="A0A084Y522"/>
<evidence type="ECO:0000259" key="12">
    <source>
        <dbReference type="PROSITE" id="PS50113"/>
    </source>
</evidence>
<dbReference type="Gene3D" id="3.30.565.10">
    <property type="entry name" value="Histidine kinase-like ATPase, C-terminal domain"/>
    <property type="match status" value="1"/>
</dbReference>
<feature type="region of interest" description="Disordered" evidence="7">
    <location>
        <begin position="1"/>
        <end position="20"/>
    </location>
</feature>
<feature type="domain" description="PAC" evidence="12">
    <location>
        <begin position="461"/>
        <end position="513"/>
    </location>
</feature>
<protein>
    <recommendedName>
        <fullName evidence="2">histidine kinase</fullName>
        <ecNumber evidence="2">2.7.13.3</ecNumber>
    </recommendedName>
</protein>
<dbReference type="Pfam" id="PF08447">
    <property type="entry name" value="PAS_3"/>
    <property type="match status" value="1"/>
</dbReference>
<dbReference type="InterPro" id="IPR036890">
    <property type="entry name" value="HATPase_C_sf"/>
</dbReference>
<organism evidence="13 14">
    <name type="scientific">Candidatus Accumulibacter vicinus</name>
    <dbReference type="NCBI Taxonomy" id="2954382"/>
    <lineage>
        <taxon>Bacteria</taxon>
        <taxon>Pseudomonadati</taxon>
        <taxon>Pseudomonadota</taxon>
        <taxon>Betaproteobacteria</taxon>
        <taxon>Candidatus Accumulibacter</taxon>
    </lineage>
</organism>
<dbReference type="Pfam" id="PF02518">
    <property type="entry name" value="HATPase_c"/>
    <property type="match status" value="1"/>
</dbReference>
<dbReference type="GO" id="GO:0000155">
    <property type="term" value="F:phosphorelay sensor kinase activity"/>
    <property type="evidence" value="ECO:0007669"/>
    <property type="project" value="InterPro"/>
</dbReference>
<keyword evidence="8" id="KW-0812">Transmembrane</keyword>
<dbReference type="SUPFAM" id="SSF47384">
    <property type="entry name" value="Homodimeric domain of signal transducing histidine kinase"/>
    <property type="match status" value="1"/>
</dbReference>
<dbReference type="InterPro" id="IPR013767">
    <property type="entry name" value="PAS_fold"/>
</dbReference>
<evidence type="ECO:0000313" key="14">
    <source>
        <dbReference type="Proteomes" id="UP000019812"/>
    </source>
</evidence>
<feature type="domain" description="PAC" evidence="12">
    <location>
        <begin position="334"/>
        <end position="386"/>
    </location>
</feature>
<dbReference type="InterPro" id="IPR001610">
    <property type="entry name" value="PAC"/>
</dbReference>
<accession>A0A084Y522</accession>
<dbReference type="PANTHER" id="PTHR43047">
    <property type="entry name" value="TWO-COMPONENT HISTIDINE PROTEIN KINASE"/>
    <property type="match status" value="1"/>
</dbReference>
<keyword evidence="4 13" id="KW-0808">Transferase</keyword>
<name>A0A084Y522_9PROT</name>
<dbReference type="SMART" id="SM00448">
    <property type="entry name" value="REC"/>
    <property type="match status" value="1"/>
</dbReference>
<dbReference type="Pfam" id="PF00989">
    <property type="entry name" value="PAS"/>
    <property type="match status" value="1"/>
</dbReference>
<feature type="modified residue" description="4-aspartylphosphate" evidence="6">
    <location>
        <position position="861"/>
    </location>
</feature>
<dbReference type="CDD" id="cd00082">
    <property type="entry name" value="HisKA"/>
    <property type="match status" value="1"/>
</dbReference>
<dbReference type="SUPFAM" id="SSF52172">
    <property type="entry name" value="CheY-like"/>
    <property type="match status" value="1"/>
</dbReference>
<feature type="domain" description="Response regulatory" evidence="10">
    <location>
        <begin position="812"/>
        <end position="928"/>
    </location>
</feature>
<keyword evidence="3 6" id="KW-0597">Phosphoprotein</keyword>
<feature type="domain" description="PAS" evidence="11">
    <location>
        <begin position="387"/>
        <end position="442"/>
    </location>
</feature>
<evidence type="ECO:0000256" key="6">
    <source>
        <dbReference type="PROSITE-ProRule" id="PRU00169"/>
    </source>
</evidence>
<dbReference type="InterPro" id="IPR000014">
    <property type="entry name" value="PAS"/>
</dbReference>
<evidence type="ECO:0000256" key="2">
    <source>
        <dbReference type="ARBA" id="ARBA00012438"/>
    </source>
</evidence>
<dbReference type="PROSITE" id="PS50112">
    <property type="entry name" value="PAS"/>
    <property type="match status" value="2"/>
</dbReference>
<evidence type="ECO:0000313" key="13">
    <source>
        <dbReference type="EMBL" id="KFB69816.1"/>
    </source>
</evidence>
<evidence type="ECO:0000256" key="5">
    <source>
        <dbReference type="ARBA" id="ARBA00022777"/>
    </source>
</evidence>
<dbReference type="Gene3D" id="1.10.287.130">
    <property type="match status" value="1"/>
</dbReference>
<gene>
    <name evidence="13" type="primary">luxQ_5</name>
    <name evidence="13" type="ORF">CAPSK01_000529</name>
</gene>
<sequence length="1030" mass="113370">MSAAREVSPASGAGTPPSQRVDRLGRRLTVAMVIFSSVVTAVITAIQLYADYRNDIDRIEESFSFIRESYLNVLIDSVWTANDGQIQAQLDGLLRLRDMEYLAITVNDQPRWTAGAPHSQRTIESEVELLRLYRDKPVPIGRLRLVASADNVLARVADKLLLVLFENAVKTTLVAGFVSWLFRNMVTRHLARLARFADDMQATGLAGPALRLERPLRGRWRPDVLDTVVDAVNAMRSTLAAAYDDLRRTAEQLAQSEQRFRVLVSNVPGVIYRGDLRPPFHLHFVSEGVSRLSGHSAARFTGATAITWAGLILPADRRRVAQEIRRAVAERRPYVLEYRICHADGGLRWVGDHGRPAYGADDRPAWIDSVVVDISARKQAEIALQRTERKLSLHLQQSIVGIIEWDTDFRVAEWNPAAEHIFGYTRAQAMGRAAKDLILPREVLPVIDTVWADLLQRSGGTYSNNRNLTSDGRVISCEWFNTALTNDDDQVVGVMSLVRDVTARERTESELRVYRNHLEELVRQRTLDLERAKDLAETASRAKSAFVANISHELRTPLNAVLGFSSLLLREALAGREPLSATQREHLMTVRRSGEHLLTLINNVLELSRIETGGSVVNLGECDLDDLLVWLQQMFALKAGDKGLALRCTRAPETPRQIRTDEVKLRQVLINLIGNACKFTERGSVSLHVDLASPAAADDGRAPGAPTGEARLRFAVADSGPGIAADELPGLFQAFAQSATGRQAAEGSGLGLALCRHFVDLLGGRIEARSTVGKGSVFTFDIPLAAVTRPTPVLASEKRVVRGLQEGQPVYRLLVVDDDDDNRRLLVRVLAPLGFAVKEAGDGQEALRLWESWQPHLIWMDMRMPGVDGGEVTRRIKATARGRETKVLALTASSYAEERADILAAGCDDFLAKPFREAELLAAIERHLGVRYVLDEAADAPTSPRPMDPDALLEALRALPDDWLGDLERAAVRAEMGLVATLIERIATVHPALAADLARRADDFDYGGIATLVDAAMSPSGDRQGVGCAA</sequence>
<proteinExistence type="predicted"/>
<dbReference type="SMART" id="SM00091">
    <property type="entry name" value="PAS"/>
    <property type="match status" value="2"/>
</dbReference>
<keyword evidence="8" id="KW-0472">Membrane</keyword>
<dbReference type="InterPro" id="IPR011006">
    <property type="entry name" value="CheY-like_superfamily"/>
</dbReference>
<feature type="transmembrane region" description="Helical" evidence="8">
    <location>
        <begin position="28"/>
        <end position="50"/>
    </location>
</feature>
<dbReference type="InterPro" id="IPR000700">
    <property type="entry name" value="PAS-assoc_C"/>
</dbReference>
<dbReference type="InterPro" id="IPR005467">
    <property type="entry name" value="His_kinase_dom"/>
</dbReference>
<dbReference type="InterPro" id="IPR004358">
    <property type="entry name" value="Sig_transdc_His_kin-like_C"/>
</dbReference>
<evidence type="ECO:0000259" key="10">
    <source>
        <dbReference type="PROSITE" id="PS50110"/>
    </source>
</evidence>
<dbReference type="Pfam" id="PF00512">
    <property type="entry name" value="HisKA"/>
    <property type="match status" value="1"/>
</dbReference>
<reference evidence="13 14" key="1">
    <citation type="submission" date="2014-07" db="EMBL/GenBank/DDBJ databases">
        <title>Expanding our view of genomic diversity in Candidatus Accumulibacter clades.</title>
        <authorList>
            <person name="Skennerton C.T."/>
            <person name="Barr J.J."/>
            <person name="Slater F.R."/>
            <person name="Bond P.L."/>
            <person name="Tyson G.W."/>
        </authorList>
    </citation>
    <scope>NUCLEOTIDE SEQUENCE [LARGE SCALE GENOMIC DNA]</scope>
    <source>
        <strain evidence="14">SK-01</strain>
    </source>
</reference>
<dbReference type="NCBIfam" id="TIGR00229">
    <property type="entry name" value="sensory_box"/>
    <property type="match status" value="2"/>
</dbReference>
<dbReference type="SUPFAM" id="SSF55874">
    <property type="entry name" value="ATPase domain of HSP90 chaperone/DNA topoisomerase II/histidine kinase"/>
    <property type="match status" value="1"/>
</dbReference>
<evidence type="ECO:0000256" key="8">
    <source>
        <dbReference type="SAM" id="Phobius"/>
    </source>
</evidence>
<dbReference type="InterPro" id="IPR001789">
    <property type="entry name" value="Sig_transdc_resp-reg_receiver"/>
</dbReference>
<dbReference type="Pfam" id="PF00072">
    <property type="entry name" value="Response_reg"/>
    <property type="match status" value="1"/>
</dbReference>
<dbReference type="CDD" id="cd16922">
    <property type="entry name" value="HATPase_EvgS-ArcB-TorS-like"/>
    <property type="match status" value="1"/>
</dbReference>
<dbReference type="Pfam" id="PF17149">
    <property type="entry name" value="CHASE5"/>
    <property type="match status" value="1"/>
</dbReference>
<keyword evidence="5 13" id="KW-0418">Kinase</keyword>
<feature type="domain" description="Histidine kinase" evidence="9">
    <location>
        <begin position="549"/>
        <end position="786"/>
    </location>
</feature>
<dbReference type="CDD" id="cd00130">
    <property type="entry name" value="PAS"/>
    <property type="match status" value="2"/>
</dbReference>
<dbReference type="InterPro" id="IPR003594">
    <property type="entry name" value="HATPase_dom"/>
</dbReference>
<dbReference type="Proteomes" id="UP000019812">
    <property type="component" value="Unassembled WGS sequence"/>
</dbReference>
<dbReference type="PANTHER" id="PTHR43047:SF64">
    <property type="entry name" value="HISTIDINE KINASE CONTAINING CHEY-HOMOLOGOUS RECEIVER DOMAIN AND PAS DOMAIN-RELATED"/>
    <property type="match status" value="1"/>
</dbReference>
<dbReference type="EMBL" id="JDSS02000007">
    <property type="protein sequence ID" value="KFB69816.1"/>
    <property type="molecule type" value="Genomic_DNA"/>
</dbReference>
<dbReference type="PRINTS" id="PR00344">
    <property type="entry name" value="BCTRLSENSOR"/>
</dbReference>
<evidence type="ECO:0000256" key="4">
    <source>
        <dbReference type="ARBA" id="ARBA00022679"/>
    </source>
</evidence>
<keyword evidence="8" id="KW-1133">Transmembrane helix</keyword>
<dbReference type="EC" id="2.7.13.3" evidence="2"/>
<dbReference type="InterPro" id="IPR036097">
    <property type="entry name" value="HisK_dim/P_sf"/>
</dbReference>